<reference evidence="5 6" key="1">
    <citation type="journal article" date="2019" name="Int. J. Syst. Evol. Microbiol.">
        <title>The Global Catalogue of Microorganisms (GCM) 10K type strain sequencing project: providing services to taxonomists for standard genome sequencing and annotation.</title>
        <authorList>
            <consortium name="The Broad Institute Genomics Platform"/>
            <consortium name="The Broad Institute Genome Sequencing Center for Infectious Disease"/>
            <person name="Wu L."/>
            <person name="Ma J."/>
        </authorList>
    </citation>
    <scope>NUCLEOTIDE SEQUENCE [LARGE SCALE GENOMIC DNA]</scope>
    <source>
        <strain evidence="5 6">JCM 10696</strain>
    </source>
</reference>
<feature type="domain" description="Resuscitation-promoting factor core lysozyme-like" evidence="4">
    <location>
        <begin position="148"/>
        <end position="221"/>
    </location>
</feature>
<dbReference type="InterPro" id="IPR023346">
    <property type="entry name" value="Lysozyme-like_dom_sf"/>
</dbReference>
<comment type="caution">
    <text evidence="5">The sequence shown here is derived from an EMBL/GenBank/DDBJ whole genome shotgun (WGS) entry which is preliminary data.</text>
</comment>
<protein>
    <recommendedName>
        <fullName evidence="4">Resuscitation-promoting factor core lysozyme-like domain-containing protein</fullName>
    </recommendedName>
</protein>
<name>A0ABN1QPR9_9ACTN</name>
<dbReference type="InterPro" id="IPR010618">
    <property type="entry name" value="RPF"/>
</dbReference>
<keyword evidence="6" id="KW-1185">Reference proteome</keyword>
<evidence type="ECO:0000313" key="5">
    <source>
        <dbReference type="EMBL" id="GAA0945373.1"/>
    </source>
</evidence>
<dbReference type="CDD" id="cd13925">
    <property type="entry name" value="RPF"/>
    <property type="match status" value="1"/>
</dbReference>
<evidence type="ECO:0000256" key="3">
    <source>
        <dbReference type="SAM" id="MobiDB-lite"/>
    </source>
</evidence>
<comment type="similarity">
    <text evidence="1">Belongs to the transglycosylase family. Rpf subfamily.</text>
</comment>
<evidence type="ECO:0000256" key="1">
    <source>
        <dbReference type="ARBA" id="ARBA00010830"/>
    </source>
</evidence>
<dbReference type="Pfam" id="PF06737">
    <property type="entry name" value="Transglycosylas"/>
    <property type="match status" value="1"/>
</dbReference>
<dbReference type="Proteomes" id="UP001500665">
    <property type="component" value="Unassembled WGS sequence"/>
</dbReference>
<feature type="compositionally biased region" description="Low complexity" evidence="3">
    <location>
        <begin position="73"/>
        <end position="88"/>
    </location>
</feature>
<evidence type="ECO:0000256" key="2">
    <source>
        <dbReference type="ARBA" id="ARBA00022801"/>
    </source>
</evidence>
<dbReference type="EMBL" id="BAAAHH010000005">
    <property type="protein sequence ID" value="GAA0945373.1"/>
    <property type="molecule type" value="Genomic_DNA"/>
</dbReference>
<evidence type="ECO:0000313" key="6">
    <source>
        <dbReference type="Proteomes" id="UP001500665"/>
    </source>
</evidence>
<sequence>MGLAAGGWSLFSHPSEAEQLALAGQQHSVMLPSLRTVTAVPVLPERAAAAPRPSRSAVSGSGLGHRAAHPDFPAAEPRPSAAAAPEAPTVVVPTPKAPVLDAGVPELLPKTTEGLRVLTDSAEALTSKLKAPGEPTASPRPAEPRPADLNWAAVARCASDGDPKAVTPEGAHGLYHFTVEDWRSVGGTGLPSEATPQEQTKRAQLLYLRENGHWQALWPECGRLLFLK</sequence>
<feature type="compositionally biased region" description="Low complexity" evidence="3">
    <location>
        <begin position="47"/>
        <end position="59"/>
    </location>
</feature>
<evidence type="ECO:0000259" key="4">
    <source>
        <dbReference type="Pfam" id="PF06737"/>
    </source>
</evidence>
<organism evidence="5 6">
    <name type="scientific">Actinocorallia libanotica</name>
    <dbReference type="NCBI Taxonomy" id="46162"/>
    <lineage>
        <taxon>Bacteria</taxon>
        <taxon>Bacillati</taxon>
        <taxon>Actinomycetota</taxon>
        <taxon>Actinomycetes</taxon>
        <taxon>Streptosporangiales</taxon>
        <taxon>Thermomonosporaceae</taxon>
        <taxon>Actinocorallia</taxon>
    </lineage>
</organism>
<accession>A0ABN1QPR9</accession>
<proteinExistence type="inferred from homology"/>
<dbReference type="Gene3D" id="1.10.530.10">
    <property type="match status" value="1"/>
</dbReference>
<dbReference type="SUPFAM" id="SSF53955">
    <property type="entry name" value="Lysozyme-like"/>
    <property type="match status" value="1"/>
</dbReference>
<gene>
    <name evidence="5" type="ORF">GCM10009550_19050</name>
</gene>
<keyword evidence="2" id="KW-0378">Hydrolase</keyword>
<feature type="region of interest" description="Disordered" evidence="3">
    <location>
        <begin position="47"/>
        <end position="88"/>
    </location>
</feature>
<feature type="region of interest" description="Disordered" evidence="3">
    <location>
        <begin position="125"/>
        <end position="146"/>
    </location>
</feature>